<keyword evidence="3" id="KW-1185">Reference proteome</keyword>
<organism evidence="2 3">
    <name type="scientific">Thermococcus aciditolerans</name>
    <dbReference type="NCBI Taxonomy" id="2598455"/>
    <lineage>
        <taxon>Archaea</taxon>
        <taxon>Methanobacteriati</taxon>
        <taxon>Methanobacteriota</taxon>
        <taxon>Thermococci</taxon>
        <taxon>Thermococcales</taxon>
        <taxon>Thermococcaceae</taxon>
        <taxon>Thermococcus</taxon>
    </lineage>
</organism>
<dbReference type="Proteomes" id="UP000322631">
    <property type="component" value="Chromosome"/>
</dbReference>
<evidence type="ECO:0000259" key="1">
    <source>
        <dbReference type="SMART" id="SM00933"/>
    </source>
</evidence>
<dbReference type="EMBL" id="CP041932">
    <property type="protein sequence ID" value="QEK13849.1"/>
    <property type="molecule type" value="Genomic_DNA"/>
</dbReference>
<dbReference type="KEGG" id="them:FPV09_00500"/>
<dbReference type="InterPro" id="IPR018977">
    <property type="entry name" value="NurA_domain"/>
</dbReference>
<accession>A0A5C0SLV4</accession>
<dbReference type="GO" id="GO:0004527">
    <property type="term" value="F:exonuclease activity"/>
    <property type="evidence" value="ECO:0007669"/>
    <property type="project" value="UniProtKB-KW"/>
</dbReference>
<gene>
    <name evidence="2" type="ORF">FPV09_00500</name>
</gene>
<dbReference type="GeneID" id="41608289"/>
<evidence type="ECO:0000313" key="2">
    <source>
        <dbReference type="EMBL" id="QEK13849.1"/>
    </source>
</evidence>
<keyword evidence="2" id="KW-0540">Nuclease</keyword>
<dbReference type="AlphaFoldDB" id="A0A5C0SLV4"/>
<dbReference type="RefSeq" id="WP_148881965.1">
    <property type="nucleotide sequence ID" value="NZ_CP041932.1"/>
</dbReference>
<evidence type="ECO:0000313" key="3">
    <source>
        <dbReference type="Proteomes" id="UP000322631"/>
    </source>
</evidence>
<name>A0A5C0SLV4_9EURY</name>
<protein>
    <submittedName>
        <fullName evidence="2">5'-3' exonuclease</fullName>
    </submittedName>
</protein>
<proteinExistence type="predicted"/>
<reference evidence="2 3" key="1">
    <citation type="submission" date="2019-07" db="EMBL/GenBank/DDBJ databases">
        <title>Complete genome of Thermococcus acidophilus.</title>
        <authorList>
            <person name="Li X."/>
        </authorList>
    </citation>
    <scope>NUCLEOTIDE SEQUENCE [LARGE SCALE GENOMIC DNA]</scope>
    <source>
        <strain evidence="2 3">SY113</strain>
    </source>
</reference>
<keyword evidence="2" id="KW-0269">Exonuclease</keyword>
<dbReference type="Pfam" id="PF09376">
    <property type="entry name" value="NurA"/>
    <property type="match status" value="1"/>
</dbReference>
<feature type="domain" description="NurA" evidence="1">
    <location>
        <begin position="45"/>
        <end position="381"/>
    </location>
</feature>
<dbReference type="SMART" id="SM00933">
    <property type="entry name" value="NurA"/>
    <property type="match status" value="1"/>
</dbReference>
<keyword evidence="2" id="KW-0378">Hydrolase</keyword>
<sequence length="416" mass="47849">MERISDVHIKEIRNFLLRSLRDVERLRSAVAKHFSWKPLPAPRGGNVYAIDGSRMMKRLSGAIIYAVSASAIGERLYYWNDIGMVFPYKNVEERVRIHMDILEKRMGAMMLELGADLVLMDGTISSAIITPPTYASSTTRELYSRHGKQLLEAALEFLDFLDEQWVEWREELEKTGVLNGFSLPSRGWNGEEIFSMLMKRGARSIRESFWWVNDKEDLIVLFEYLEYLHALDRLLGGRIAAVAKTFYKSDVVKTVREREKEKLKGAPMIVDTPVVASLSDESGYLEFRYLEKPKEAFPKLVVDLMHHGKLQSLKEILIMKDGKILGARIRPAYVRFAERGLIYLLEVPERQDFEGTLANILSVAEDEYVIPLEYAHHSVVIKKQEFDAYVSAVLSALVGEDERFLSFLRYGREPLE</sequence>